<dbReference type="Pfam" id="PF00419">
    <property type="entry name" value="Fimbrial"/>
    <property type="match status" value="1"/>
</dbReference>
<dbReference type="PANTHER" id="PTHR33420">
    <property type="entry name" value="FIMBRIAL SUBUNIT ELFA-RELATED"/>
    <property type="match status" value="1"/>
</dbReference>
<dbReference type="SUPFAM" id="SSF49401">
    <property type="entry name" value="Bacterial adhesins"/>
    <property type="match status" value="1"/>
</dbReference>
<evidence type="ECO:0000256" key="4">
    <source>
        <dbReference type="ARBA" id="ARBA00023263"/>
    </source>
</evidence>
<reference evidence="8" key="1">
    <citation type="journal article" date="2024" name="Toxins">
        <title>Genome Sequence Analysis of Native Xenorhabdus Strains Isolated from Entomopathogenic Nematodes in Argentina.</title>
        <authorList>
            <person name="Palma L."/>
            <person name="Frizzo L."/>
            <person name="Kaiser S."/>
            <person name="Berry C."/>
            <person name="Caballero P."/>
            <person name="Bode H.B."/>
            <person name="Del Valle E.E."/>
        </authorList>
    </citation>
    <scope>NUCLEOTIDE SEQUENCE [LARGE SCALE GENOMIC DNA]</scope>
    <source>
        <strain evidence="8">12</strain>
    </source>
</reference>
<evidence type="ECO:0000256" key="2">
    <source>
        <dbReference type="ARBA" id="ARBA00006671"/>
    </source>
</evidence>
<dbReference type="Gene3D" id="2.60.40.1090">
    <property type="entry name" value="Fimbrial-type adhesion domain"/>
    <property type="match status" value="1"/>
</dbReference>
<dbReference type="Proteomes" id="UP001271890">
    <property type="component" value="Unassembled WGS sequence"/>
</dbReference>
<feature type="domain" description="Fimbrial-type adhesion" evidence="6">
    <location>
        <begin position="35"/>
        <end position="176"/>
    </location>
</feature>
<keyword evidence="8" id="KW-1185">Reference proteome</keyword>
<dbReference type="PANTHER" id="PTHR33420:SF3">
    <property type="entry name" value="FIMBRIAL SUBUNIT ELFA"/>
    <property type="match status" value="1"/>
</dbReference>
<evidence type="ECO:0000256" key="5">
    <source>
        <dbReference type="SAM" id="SignalP"/>
    </source>
</evidence>
<gene>
    <name evidence="7" type="ORF">FE392_04700</name>
</gene>
<keyword evidence="4" id="KW-0281">Fimbrium</keyword>
<accession>A0ABU4S5Z2</accession>
<dbReference type="InterPro" id="IPR050263">
    <property type="entry name" value="Bact_Fimbrial_Adh_Pro"/>
</dbReference>
<protein>
    <submittedName>
        <fullName evidence="7">Fimbrial protein</fullName>
    </submittedName>
</protein>
<evidence type="ECO:0000259" key="6">
    <source>
        <dbReference type="Pfam" id="PF00419"/>
    </source>
</evidence>
<feature type="chain" id="PRO_5047415906" evidence="5">
    <location>
        <begin position="24"/>
        <end position="177"/>
    </location>
</feature>
<comment type="subcellular location">
    <subcellularLocation>
        <location evidence="1">Fimbrium</location>
    </subcellularLocation>
</comment>
<evidence type="ECO:0000313" key="8">
    <source>
        <dbReference type="Proteomes" id="UP001271890"/>
    </source>
</evidence>
<dbReference type="InterPro" id="IPR036937">
    <property type="entry name" value="Adhesion_dom_fimbrial_sf"/>
</dbReference>
<dbReference type="InterPro" id="IPR000259">
    <property type="entry name" value="Adhesion_dom_fimbrial"/>
</dbReference>
<comment type="caution">
    <text evidence="7">The sequence shown here is derived from an EMBL/GenBank/DDBJ whole genome shotgun (WGS) entry which is preliminary data.</text>
</comment>
<evidence type="ECO:0000256" key="3">
    <source>
        <dbReference type="ARBA" id="ARBA00022729"/>
    </source>
</evidence>
<dbReference type="EMBL" id="VCDN01000014">
    <property type="protein sequence ID" value="MDX7986636.1"/>
    <property type="molecule type" value="Genomic_DNA"/>
</dbReference>
<name>A0ABU4S5Z2_9GAMM</name>
<keyword evidence="3 5" id="KW-0732">Signal</keyword>
<organism evidence="7 8">
    <name type="scientific">Xenorhabdus santafensis</name>
    <dbReference type="NCBI Taxonomy" id="2582833"/>
    <lineage>
        <taxon>Bacteria</taxon>
        <taxon>Pseudomonadati</taxon>
        <taxon>Pseudomonadota</taxon>
        <taxon>Gammaproteobacteria</taxon>
        <taxon>Enterobacterales</taxon>
        <taxon>Morganellaceae</taxon>
        <taxon>Xenorhabdus</taxon>
    </lineage>
</organism>
<dbReference type="InterPro" id="IPR008966">
    <property type="entry name" value="Adhesion_dom_sf"/>
</dbReference>
<sequence length="177" mass="19345">MKLKRVCMITSFIFGMSVFGSLADTAPPIQDQVTINFTGEIIAPPCTVDTTKVKQPITFDIVSPEFLNNGYSKDKPVEIDFTCSTNGYKNITLQFMGNTVASNSELLTDTGTNVVVKLKEKQGKDITFNKDMDSTQFTNGKFKLEFIASIHKSTDSSVGAVQAGTFKGITNVVIKYS</sequence>
<feature type="signal peptide" evidence="5">
    <location>
        <begin position="1"/>
        <end position="23"/>
    </location>
</feature>
<proteinExistence type="inferred from homology"/>
<evidence type="ECO:0000256" key="1">
    <source>
        <dbReference type="ARBA" id="ARBA00004561"/>
    </source>
</evidence>
<comment type="similarity">
    <text evidence="2">Belongs to the fimbrial protein family.</text>
</comment>
<evidence type="ECO:0000313" key="7">
    <source>
        <dbReference type="EMBL" id="MDX7986636.1"/>
    </source>
</evidence>